<gene>
    <name evidence="5" type="ORF">HMPREF7215_2269</name>
</gene>
<dbReference type="SUPFAM" id="SSF53686">
    <property type="entry name" value="Tryptophan synthase beta subunit-like PLP-dependent enzymes"/>
    <property type="match status" value="1"/>
</dbReference>
<evidence type="ECO:0000259" key="4">
    <source>
        <dbReference type="Pfam" id="PF00291"/>
    </source>
</evidence>
<accession>A0ABM9ZTY5</accession>
<evidence type="ECO:0000313" key="5">
    <source>
        <dbReference type="EMBL" id="EFB90379.1"/>
    </source>
</evidence>
<evidence type="ECO:0000256" key="3">
    <source>
        <dbReference type="ARBA" id="ARBA00022898"/>
    </source>
</evidence>
<proteinExistence type="inferred from homology"/>
<dbReference type="Pfam" id="PF00291">
    <property type="entry name" value="PALP"/>
    <property type="match status" value="1"/>
</dbReference>
<dbReference type="EMBL" id="ADFP01000084">
    <property type="protein sequence ID" value="EFB90379.1"/>
    <property type="molecule type" value="Genomic_DNA"/>
</dbReference>
<keyword evidence="6" id="KW-1185">Reference proteome</keyword>
<dbReference type="Proteomes" id="UP000006462">
    <property type="component" value="Unassembled WGS sequence"/>
</dbReference>
<dbReference type="EC" id="4.4.1.15" evidence="5"/>
<dbReference type="InterPro" id="IPR001926">
    <property type="entry name" value="TrpB-like_PALP"/>
</dbReference>
<organism evidence="5 6">
    <name type="scientific">Pyramidobacter piscolens W5455</name>
    <dbReference type="NCBI Taxonomy" id="352165"/>
    <lineage>
        <taxon>Bacteria</taxon>
        <taxon>Thermotogati</taxon>
        <taxon>Synergistota</taxon>
        <taxon>Synergistia</taxon>
        <taxon>Synergistales</taxon>
        <taxon>Dethiosulfovibrionaceae</taxon>
        <taxon>Pyramidobacter</taxon>
    </lineage>
</organism>
<comment type="caution">
    <text evidence="5">The sequence shown here is derived from an EMBL/GenBank/DDBJ whole genome shotgun (WGS) entry which is preliminary data.</text>
</comment>
<dbReference type="InterPro" id="IPR036052">
    <property type="entry name" value="TrpB-like_PALP_sf"/>
</dbReference>
<evidence type="ECO:0000313" key="6">
    <source>
        <dbReference type="Proteomes" id="UP000006462"/>
    </source>
</evidence>
<dbReference type="PANTHER" id="PTHR43780">
    <property type="entry name" value="1-AMINOCYCLOPROPANE-1-CARBOXYLATE DEAMINASE-RELATED"/>
    <property type="match status" value="1"/>
</dbReference>
<keyword evidence="5" id="KW-0456">Lyase</keyword>
<evidence type="ECO:0000256" key="1">
    <source>
        <dbReference type="ARBA" id="ARBA00001933"/>
    </source>
</evidence>
<feature type="domain" description="Tryptophan synthase beta chain-like PALP" evidence="4">
    <location>
        <begin position="12"/>
        <end position="314"/>
    </location>
</feature>
<dbReference type="InterPro" id="IPR027278">
    <property type="entry name" value="ACCD_DCysDesulf"/>
</dbReference>
<dbReference type="GO" id="GO:0019148">
    <property type="term" value="F:D-cysteine desulfhydrase activity"/>
    <property type="evidence" value="ECO:0007669"/>
    <property type="project" value="UniProtKB-EC"/>
</dbReference>
<comment type="cofactor">
    <cofactor evidence="1">
        <name>pyridoxal 5'-phosphate</name>
        <dbReference type="ChEBI" id="CHEBI:597326"/>
    </cofactor>
</comment>
<comment type="similarity">
    <text evidence="2">Belongs to the ACC deaminase/D-cysteine desulfhydrase family.</text>
</comment>
<keyword evidence="3" id="KW-0663">Pyridoxal phosphate</keyword>
<dbReference type="PANTHER" id="PTHR43780:SF2">
    <property type="entry name" value="1-AMINOCYCLOPROPANE-1-CARBOXYLATE DEAMINASE-RELATED"/>
    <property type="match status" value="1"/>
</dbReference>
<dbReference type="PIRSF" id="PIRSF006278">
    <property type="entry name" value="ACCD_DCysDesulf"/>
    <property type="match status" value="1"/>
</dbReference>
<name>A0ABM9ZTY5_9BACT</name>
<dbReference type="Gene3D" id="3.40.50.1100">
    <property type="match status" value="2"/>
</dbReference>
<dbReference type="RefSeq" id="WP_009165193.1">
    <property type="nucleotide sequence ID" value="NZ_ADFP01000084.1"/>
</dbReference>
<evidence type="ECO:0000256" key="2">
    <source>
        <dbReference type="ARBA" id="ARBA00008639"/>
    </source>
</evidence>
<protein>
    <submittedName>
        <fullName evidence="5">D-cysteine desulfhydrase</fullName>
        <ecNumber evidence="5">4.4.1.15</ecNumber>
    </submittedName>
</protein>
<sequence length="330" mass="36002">MKLSQIPRLPLIEQPTPLEELKRLEIYLSRPNIYAKRDDCMPLGLGGNKIRSLEFWLGAALEKKANVLVVAGAPVSNQCRLAAAAAAKTGMKLLILHSSERPAKYEGNLLLNQLFGAEIHFIGPVDEEERGRIARESCAELERQGLHPYLIGDPTVGALGYFTGALELHDQVKARALPIRHVFLPGSMGTTEAGFLMGNAVLGNPFTVHLPSVEYNRHELEAKISAICEKSIAWSGLDCTVAQCMNSAVIYDNYLGDGYNVPTHASLEALRLAASLEGMVLENIYTSKTFACLIDLARRNSLPSNDGLCFIHTGGVPALFAQQGFIEEVF</sequence>
<reference evidence="5 6" key="1">
    <citation type="submission" date="2009-12" db="EMBL/GenBank/DDBJ databases">
        <authorList>
            <person name="Shrivastava S."/>
            <person name="Madupu R."/>
            <person name="Durkin A.S."/>
            <person name="Torralba M."/>
            <person name="Methe B."/>
            <person name="Sutton G.G."/>
            <person name="Strausberg R.L."/>
            <person name="Nelson K.E."/>
        </authorList>
    </citation>
    <scope>NUCLEOTIDE SEQUENCE [LARGE SCALE GENOMIC DNA]</scope>
    <source>
        <strain evidence="5 6">W5455</strain>
    </source>
</reference>